<sequence length="322" mass="36034">MGRPAPPVESRSSVRPRASSTVLAVLTAFLPFVGLPVTSLGSVLDGLVEGAERIVGFTEKSKRQKLVDFGKHVENMVNQLVSALRNDQLVQEETVRQNLEELQKVLDSILGQISRRNSSGWVYRIRRLFFPDENHVPRMRQQLDDALRVFYVLRLLLGTVRPSMSVSANDAPESSQPQMTDHSGSPNIPIHRPGIQGIRSLQTVEQVHDTAQLPSQAGRHALRPETQRTRSRPTPVLEIRRPDTNTGKIEAAFLRVQGLRWSNRHNRTPRKTMQLATAVDHLSALLADAGRTREALEMSQESAELYRRIAEGEIRPTATFVG</sequence>
<dbReference type="InterPro" id="IPR059179">
    <property type="entry name" value="MLKL-like_MCAfunc"/>
</dbReference>
<accession>A0A0K6G2M1</accession>
<keyword evidence="2" id="KW-1185">Reference proteome</keyword>
<organism evidence="1 2">
    <name type="scientific">Rhizoctonia solani</name>
    <dbReference type="NCBI Taxonomy" id="456999"/>
    <lineage>
        <taxon>Eukaryota</taxon>
        <taxon>Fungi</taxon>
        <taxon>Dikarya</taxon>
        <taxon>Basidiomycota</taxon>
        <taxon>Agaricomycotina</taxon>
        <taxon>Agaricomycetes</taxon>
        <taxon>Cantharellales</taxon>
        <taxon>Ceratobasidiaceae</taxon>
        <taxon>Rhizoctonia</taxon>
    </lineage>
</organism>
<dbReference type="EMBL" id="CYGV01001297">
    <property type="protein sequence ID" value="CUA72613.1"/>
    <property type="molecule type" value="Genomic_DNA"/>
</dbReference>
<proteinExistence type="predicted"/>
<dbReference type="CDD" id="cd21037">
    <property type="entry name" value="MLKL_NTD"/>
    <property type="match status" value="1"/>
</dbReference>
<dbReference type="Proteomes" id="UP000044841">
    <property type="component" value="Unassembled WGS sequence"/>
</dbReference>
<reference evidence="1 2" key="1">
    <citation type="submission" date="2015-07" db="EMBL/GenBank/DDBJ databases">
        <authorList>
            <person name="Noorani M."/>
        </authorList>
    </citation>
    <scope>NUCLEOTIDE SEQUENCE [LARGE SCALE GENOMIC DNA]</scope>
    <source>
        <strain evidence="1">BBA 69670</strain>
    </source>
</reference>
<protein>
    <submittedName>
        <fullName evidence="1">Uncharacterized protein</fullName>
    </submittedName>
</protein>
<gene>
    <name evidence="1" type="ORF">RSOLAG22IIIB_10180</name>
</gene>
<evidence type="ECO:0000313" key="1">
    <source>
        <dbReference type="EMBL" id="CUA72613.1"/>
    </source>
</evidence>
<evidence type="ECO:0000313" key="2">
    <source>
        <dbReference type="Proteomes" id="UP000044841"/>
    </source>
</evidence>
<dbReference type="AlphaFoldDB" id="A0A0K6G2M1"/>
<name>A0A0K6G2M1_9AGAM</name>